<dbReference type="EMBL" id="CP013118">
    <property type="protein sequence ID" value="ALO16263.1"/>
    <property type="molecule type" value="Genomic_DNA"/>
</dbReference>
<reference evidence="2 3" key="1">
    <citation type="submission" date="2015-11" db="EMBL/GenBank/DDBJ databases">
        <title>Description and complete genome sequence of a novel strain predominating in hypersaline microbial mats and representing a new family of the Bacteriodetes phylum.</title>
        <authorList>
            <person name="Spring S."/>
            <person name="Bunk B."/>
            <person name="Sproer C."/>
            <person name="Klenk H.-P."/>
        </authorList>
    </citation>
    <scope>NUCLEOTIDE SEQUENCE [LARGE SCALE GENOMIC DNA]</scope>
    <source>
        <strain evidence="2 3">L21-Spi-D4</strain>
    </source>
</reference>
<accession>A0A0S2I209</accession>
<name>A0A0S2I209_9BACT</name>
<organism evidence="2 3">
    <name type="scientific">Salinivirga cyanobacteriivorans</name>
    <dbReference type="NCBI Taxonomy" id="1307839"/>
    <lineage>
        <taxon>Bacteria</taxon>
        <taxon>Pseudomonadati</taxon>
        <taxon>Bacteroidota</taxon>
        <taxon>Bacteroidia</taxon>
        <taxon>Bacteroidales</taxon>
        <taxon>Salinivirgaceae</taxon>
        <taxon>Salinivirga</taxon>
    </lineage>
</organism>
<feature type="transmembrane region" description="Helical" evidence="1">
    <location>
        <begin position="6"/>
        <end position="22"/>
    </location>
</feature>
<dbReference type="Proteomes" id="UP000064893">
    <property type="component" value="Chromosome"/>
</dbReference>
<keyword evidence="3" id="KW-1185">Reference proteome</keyword>
<feature type="transmembrane region" description="Helical" evidence="1">
    <location>
        <begin position="77"/>
        <end position="98"/>
    </location>
</feature>
<gene>
    <name evidence="2" type="ORF">L21SP5_02640</name>
</gene>
<keyword evidence="1" id="KW-0472">Membrane</keyword>
<evidence type="ECO:0000256" key="1">
    <source>
        <dbReference type="SAM" id="Phobius"/>
    </source>
</evidence>
<keyword evidence="1" id="KW-1133">Transmembrane helix</keyword>
<feature type="transmembrane region" description="Helical" evidence="1">
    <location>
        <begin position="43"/>
        <end position="65"/>
    </location>
</feature>
<dbReference type="AlphaFoldDB" id="A0A0S2I209"/>
<evidence type="ECO:0000313" key="2">
    <source>
        <dbReference type="EMBL" id="ALO16263.1"/>
    </source>
</evidence>
<evidence type="ECO:0000313" key="3">
    <source>
        <dbReference type="Proteomes" id="UP000064893"/>
    </source>
</evidence>
<sequence length="101" mass="11535">MIEAIFIIGITGIAFIIGRSIRDLFKKRPVRQKKARRRGITKLFAAIALLIVALLIITISLVSGIGVFYDKITWEQLLLYFLIDGFAVYIFILIIGFLKKY</sequence>
<proteinExistence type="predicted"/>
<dbReference type="KEGG" id="blq:L21SP5_02640"/>
<dbReference type="RefSeq" id="WP_057953651.1">
    <property type="nucleotide sequence ID" value="NZ_CP013118.1"/>
</dbReference>
<dbReference type="STRING" id="1307839.L21SP5_02640"/>
<protein>
    <submittedName>
        <fullName evidence="2">Uncharacterized protein</fullName>
    </submittedName>
</protein>
<keyword evidence="1" id="KW-0812">Transmembrane</keyword>